<gene>
    <name evidence="2" type="ORF">MNB_SM-4-574</name>
</gene>
<dbReference type="EC" id="4.2.1.75" evidence="2"/>
<dbReference type="InterPro" id="IPR003754">
    <property type="entry name" value="4pyrrol_synth_uPrphyn_synth"/>
</dbReference>
<protein>
    <submittedName>
        <fullName evidence="2">Uroporphyrinogen-III synthase</fullName>
        <ecNumber evidence="2">4.2.1.75</ecNumber>
    </submittedName>
</protein>
<dbReference type="Pfam" id="PF02602">
    <property type="entry name" value="HEM4"/>
    <property type="match status" value="1"/>
</dbReference>
<name>A0A1W1C3S8_9ZZZZ</name>
<accession>A0A1W1C3S8</accession>
<dbReference type="GO" id="GO:0004852">
    <property type="term" value="F:uroporphyrinogen-III synthase activity"/>
    <property type="evidence" value="ECO:0007669"/>
    <property type="project" value="UniProtKB-EC"/>
</dbReference>
<sequence length="209" mass="23243">MKPYLFSTSSHPDTIDVNPLEISFLKPSIEFAQYDYLILTSKQAVKALSQYNYADYKEKQALCISKATALSFKEANGKILEVGHGYGDNLSGIISSYPKDTKWLYLRATEVASNFAQVTRDCGYCIDESVVYESSCSLNIKTLKIRPKAILIFTSPSSVKCFLKYHKLNEDYKVIVIGKTTEKALPTGIKPIVATEPSIASCLKIINSL</sequence>
<dbReference type="InterPro" id="IPR036108">
    <property type="entry name" value="4pyrrol_syn_uPrphyn_synt_sf"/>
</dbReference>
<evidence type="ECO:0000313" key="2">
    <source>
        <dbReference type="EMBL" id="SFV60403.1"/>
    </source>
</evidence>
<organism evidence="2">
    <name type="scientific">hydrothermal vent metagenome</name>
    <dbReference type="NCBI Taxonomy" id="652676"/>
    <lineage>
        <taxon>unclassified sequences</taxon>
        <taxon>metagenomes</taxon>
        <taxon>ecological metagenomes</taxon>
    </lineage>
</organism>
<dbReference type="EMBL" id="FPHF01000057">
    <property type="protein sequence ID" value="SFV60403.1"/>
    <property type="molecule type" value="Genomic_DNA"/>
</dbReference>
<dbReference type="SUPFAM" id="SSF69618">
    <property type="entry name" value="HemD-like"/>
    <property type="match status" value="1"/>
</dbReference>
<dbReference type="GO" id="GO:0033014">
    <property type="term" value="P:tetrapyrrole biosynthetic process"/>
    <property type="evidence" value="ECO:0007669"/>
    <property type="project" value="InterPro"/>
</dbReference>
<dbReference type="AlphaFoldDB" id="A0A1W1C3S8"/>
<keyword evidence="2" id="KW-0456">Lyase</keyword>
<evidence type="ECO:0000259" key="1">
    <source>
        <dbReference type="Pfam" id="PF02602"/>
    </source>
</evidence>
<reference evidence="2" key="1">
    <citation type="submission" date="2016-10" db="EMBL/GenBank/DDBJ databases">
        <authorList>
            <person name="de Groot N.N."/>
        </authorList>
    </citation>
    <scope>NUCLEOTIDE SEQUENCE</scope>
</reference>
<dbReference type="Gene3D" id="3.40.50.10090">
    <property type="match status" value="2"/>
</dbReference>
<dbReference type="CDD" id="cd06578">
    <property type="entry name" value="HemD"/>
    <property type="match status" value="1"/>
</dbReference>
<proteinExistence type="predicted"/>
<feature type="domain" description="Tetrapyrrole biosynthesis uroporphyrinogen III synthase" evidence="1">
    <location>
        <begin position="28"/>
        <end position="203"/>
    </location>
</feature>